<evidence type="ECO:0000313" key="9">
    <source>
        <dbReference type="Proteomes" id="UP000521379"/>
    </source>
</evidence>
<dbReference type="PANTHER" id="PTHR23429:SF0">
    <property type="entry name" value="GLUCOSE-6-PHOSPHATE 1-DEHYDROGENASE"/>
    <property type="match status" value="1"/>
</dbReference>
<evidence type="ECO:0000256" key="2">
    <source>
        <dbReference type="ARBA" id="ARBA00022526"/>
    </source>
</evidence>
<dbReference type="Pfam" id="PF02781">
    <property type="entry name" value="G6PD_C"/>
    <property type="match status" value="1"/>
</dbReference>
<dbReference type="InterPro" id="IPR036291">
    <property type="entry name" value="NAD(P)-bd_dom_sf"/>
</dbReference>
<dbReference type="PANTHER" id="PTHR23429">
    <property type="entry name" value="GLUCOSE-6-PHOSPHATE 1-DEHYDROGENASE G6PD"/>
    <property type="match status" value="1"/>
</dbReference>
<dbReference type="GO" id="GO:0050661">
    <property type="term" value="F:NADP binding"/>
    <property type="evidence" value="ECO:0007669"/>
    <property type="project" value="InterPro"/>
</dbReference>
<accession>A0A846TN17</accession>
<comment type="caution">
    <text evidence="8">The sequence shown here is derived from an EMBL/GenBank/DDBJ whole genome shotgun (WGS) entry which is preliminary data.</text>
</comment>
<keyword evidence="4 8" id="KW-0560">Oxidoreductase</keyword>
<dbReference type="Gene3D" id="3.40.50.720">
    <property type="entry name" value="NAD(P)-binding Rossmann-like Domain"/>
    <property type="match status" value="1"/>
</dbReference>
<evidence type="ECO:0000256" key="5">
    <source>
        <dbReference type="ARBA" id="ARBA00023277"/>
    </source>
</evidence>
<dbReference type="GO" id="GO:0009051">
    <property type="term" value="P:pentose-phosphate shunt, oxidative branch"/>
    <property type="evidence" value="ECO:0007669"/>
    <property type="project" value="TreeGrafter"/>
</dbReference>
<protein>
    <submittedName>
        <fullName evidence="8">Glucose-6-phosphate dehydrogenase</fullName>
        <ecNumber evidence="8">1.1.1.49</ecNumber>
    </submittedName>
</protein>
<dbReference type="AlphaFoldDB" id="A0A846TN17"/>
<sequence>MGTSTPQANSGHNNQPTTLVIVGASGDLTDRLLLPAVGQVLALEPQRQLTVIGNARHEPDDWAGTVRAAFESVSATGPAVEATIASTRYVVGDTTDAQELTELLGATEGRVILYYALPPAVTEKALETLAQVEQHDDLWIALEKPIGTDQESAWRLNQAVAKIVPEQRIFRVDHFLGMPAVLDLVGLRLTNRILEPLLNRDQVESIEIVFDETLGLEGRATFYEGTGAIRDMIQSHLLQVMGVLMMNPPAALDDDEIPTLVASVLRHTRLVGSPAQATVAGRYTAGDVDGKHLPDYVAEEDVDPDGRTETFGQITVEVDTWRWNGVPVTLRSGKAIANPRQEIVVRFKPAPHDYDHYGQCTGNTLRMGFEDAQICLDINAGGPFDARGLTRLQLSSSTGPQPLGAYGNVVRWLLDGNPAFSVLGEAAEQGWRIVQPAVDAIADGTVDLQDYRAGSSGPA</sequence>
<keyword evidence="9" id="KW-1185">Reference proteome</keyword>
<dbReference type="EC" id="1.1.1.49" evidence="8"/>
<comment type="pathway">
    <text evidence="1">Carbohydrate degradation; pentose phosphate pathway; D-ribulose 5-phosphate from D-glucose 6-phosphate (oxidative stage): step 1/3.</text>
</comment>
<organism evidence="8 9">
    <name type="scientific">Kocuria subflava</name>
    <dbReference type="NCBI Taxonomy" id="1736139"/>
    <lineage>
        <taxon>Bacteria</taxon>
        <taxon>Bacillati</taxon>
        <taxon>Actinomycetota</taxon>
        <taxon>Actinomycetes</taxon>
        <taxon>Micrococcales</taxon>
        <taxon>Micrococcaceae</taxon>
        <taxon>Kocuria</taxon>
    </lineage>
</organism>
<dbReference type="GO" id="GO:0005829">
    <property type="term" value="C:cytosol"/>
    <property type="evidence" value="ECO:0007669"/>
    <property type="project" value="TreeGrafter"/>
</dbReference>
<dbReference type="Proteomes" id="UP000521379">
    <property type="component" value="Unassembled WGS sequence"/>
</dbReference>
<evidence type="ECO:0000256" key="3">
    <source>
        <dbReference type="ARBA" id="ARBA00022857"/>
    </source>
</evidence>
<dbReference type="SUPFAM" id="SSF51735">
    <property type="entry name" value="NAD(P)-binding Rossmann-fold domains"/>
    <property type="match status" value="1"/>
</dbReference>
<dbReference type="Pfam" id="PF00479">
    <property type="entry name" value="G6PD_N"/>
    <property type="match status" value="1"/>
</dbReference>
<dbReference type="PRINTS" id="PR00079">
    <property type="entry name" value="G6PDHDRGNASE"/>
</dbReference>
<evidence type="ECO:0000259" key="6">
    <source>
        <dbReference type="Pfam" id="PF00479"/>
    </source>
</evidence>
<dbReference type="GO" id="GO:0004345">
    <property type="term" value="F:glucose-6-phosphate dehydrogenase activity"/>
    <property type="evidence" value="ECO:0007669"/>
    <property type="project" value="UniProtKB-EC"/>
</dbReference>
<dbReference type="InterPro" id="IPR022675">
    <property type="entry name" value="G6P_DH_C"/>
</dbReference>
<gene>
    <name evidence="8" type="ORF">GTW58_11855</name>
</gene>
<reference evidence="8 9" key="1">
    <citation type="submission" date="2020-02" db="EMBL/GenBank/DDBJ databases">
        <authorList>
            <person name="Sun Q."/>
        </authorList>
    </citation>
    <scope>NUCLEOTIDE SEQUENCE [LARGE SCALE GENOMIC DNA]</scope>
    <source>
        <strain evidence="8 9">YIM 13062</strain>
    </source>
</reference>
<keyword evidence="3" id="KW-0521">NADP</keyword>
<feature type="domain" description="Glucose-6-phosphate dehydrogenase C-terminal" evidence="7">
    <location>
        <begin position="187"/>
        <end position="459"/>
    </location>
</feature>
<proteinExistence type="predicted"/>
<dbReference type="RefSeq" id="WP_119933642.1">
    <property type="nucleotide sequence ID" value="NZ_JAAVUN010000033.1"/>
</dbReference>
<evidence type="ECO:0000259" key="7">
    <source>
        <dbReference type="Pfam" id="PF02781"/>
    </source>
</evidence>
<dbReference type="PIRSF" id="PIRSF000110">
    <property type="entry name" value="G6PD"/>
    <property type="match status" value="1"/>
</dbReference>
<evidence type="ECO:0000256" key="1">
    <source>
        <dbReference type="ARBA" id="ARBA00004937"/>
    </source>
</evidence>
<keyword evidence="2" id="KW-0313">Glucose metabolism</keyword>
<dbReference type="NCBIfam" id="NF009492">
    <property type="entry name" value="PRK12853.1-3"/>
    <property type="match status" value="1"/>
</dbReference>
<keyword evidence="5" id="KW-0119">Carbohydrate metabolism</keyword>
<evidence type="ECO:0000256" key="4">
    <source>
        <dbReference type="ARBA" id="ARBA00023002"/>
    </source>
</evidence>
<name>A0A846TN17_9MICC</name>
<dbReference type="SUPFAM" id="SSF55347">
    <property type="entry name" value="Glyceraldehyde-3-phosphate dehydrogenase-like, C-terminal domain"/>
    <property type="match status" value="1"/>
</dbReference>
<dbReference type="Gene3D" id="3.30.360.10">
    <property type="entry name" value="Dihydrodipicolinate Reductase, domain 2"/>
    <property type="match status" value="1"/>
</dbReference>
<evidence type="ECO:0000313" key="8">
    <source>
        <dbReference type="EMBL" id="NKE10608.1"/>
    </source>
</evidence>
<dbReference type="InterPro" id="IPR001282">
    <property type="entry name" value="G6P_DH"/>
</dbReference>
<feature type="domain" description="Glucose-6-phosphate dehydrogenase NAD-binding" evidence="6">
    <location>
        <begin position="20"/>
        <end position="180"/>
    </location>
</feature>
<dbReference type="EMBL" id="JAAVUN010000033">
    <property type="protein sequence ID" value="NKE10608.1"/>
    <property type="molecule type" value="Genomic_DNA"/>
</dbReference>
<dbReference type="GO" id="GO:0006006">
    <property type="term" value="P:glucose metabolic process"/>
    <property type="evidence" value="ECO:0007669"/>
    <property type="project" value="UniProtKB-KW"/>
</dbReference>
<dbReference type="InterPro" id="IPR022674">
    <property type="entry name" value="G6P_DH_NAD-bd"/>
</dbReference>